<comment type="caution">
    <text evidence="11">The sequence shown here is derived from an EMBL/GenBank/DDBJ whole genome shotgun (WGS) entry which is preliminary data.</text>
</comment>
<evidence type="ECO:0000256" key="1">
    <source>
        <dbReference type="ARBA" id="ARBA00001947"/>
    </source>
</evidence>
<keyword evidence="8" id="KW-0812">Transmembrane</keyword>
<dbReference type="InterPro" id="IPR045834">
    <property type="entry name" value="Csd3_N2"/>
</dbReference>
<dbReference type="Pfam" id="PF19425">
    <property type="entry name" value="Csd3_N2"/>
    <property type="match status" value="1"/>
</dbReference>
<dbReference type="PANTHER" id="PTHR21666:SF288">
    <property type="entry name" value="CELL DIVISION PROTEIN YTFB"/>
    <property type="match status" value="1"/>
</dbReference>
<evidence type="ECO:0000256" key="3">
    <source>
        <dbReference type="ARBA" id="ARBA00022670"/>
    </source>
</evidence>
<keyword evidence="6" id="KW-0862">Zinc</keyword>
<dbReference type="Gene3D" id="3.10.450.350">
    <property type="match status" value="2"/>
</dbReference>
<dbReference type="Pfam" id="PF01551">
    <property type="entry name" value="Peptidase_M23"/>
    <property type="match status" value="1"/>
</dbReference>
<evidence type="ECO:0000256" key="5">
    <source>
        <dbReference type="ARBA" id="ARBA00022801"/>
    </source>
</evidence>
<evidence type="ECO:0000259" key="10">
    <source>
        <dbReference type="Pfam" id="PF19425"/>
    </source>
</evidence>
<evidence type="ECO:0000256" key="2">
    <source>
        <dbReference type="ARBA" id="ARBA00004196"/>
    </source>
</evidence>
<keyword evidence="8" id="KW-1133">Transmembrane helix</keyword>
<feature type="domain" description="M23ase beta-sheet core" evidence="9">
    <location>
        <begin position="303"/>
        <end position="399"/>
    </location>
</feature>
<comment type="cofactor">
    <cofactor evidence="1">
        <name>Zn(2+)</name>
        <dbReference type="ChEBI" id="CHEBI:29105"/>
    </cofactor>
</comment>
<evidence type="ECO:0000313" key="12">
    <source>
        <dbReference type="Proteomes" id="UP000648984"/>
    </source>
</evidence>
<dbReference type="InterPro" id="IPR050570">
    <property type="entry name" value="Cell_wall_metabolism_enzyme"/>
</dbReference>
<accession>A0ABX1QHI3</accession>
<keyword evidence="3" id="KW-0645">Protease</keyword>
<evidence type="ECO:0000256" key="4">
    <source>
        <dbReference type="ARBA" id="ARBA00022723"/>
    </source>
</evidence>
<name>A0ABX1QHI3_9RHOO</name>
<dbReference type="Proteomes" id="UP000648984">
    <property type="component" value="Unassembled WGS sequence"/>
</dbReference>
<dbReference type="Gene3D" id="2.70.70.10">
    <property type="entry name" value="Glucose Permease (Domain IIA)"/>
    <property type="match status" value="1"/>
</dbReference>
<keyword evidence="7" id="KW-0482">Metalloprotease</keyword>
<dbReference type="InterPro" id="IPR016047">
    <property type="entry name" value="M23ase_b-sheet_dom"/>
</dbReference>
<dbReference type="PANTHER" id="PTHR21666">
    <property type="entry name" value="PEPTIDASE-RELATED"/>
    <property type="match status" value="1"/>
</dbReference>
<keyword evidence="5" id="KW-0378">Hydrolase</keyword>
<keyword evidence="4" id="KW-0479">Metal-binding</keyword>
<evidence type="ECO:0000313" key="11">
    <source>
        <dbReference type="EMBL" id="NMG76510.1"/>
    </source>
</evidence>
<feature type="domain" description="Csd3-like second N-terminal" evidence="10">
    <location>
        <begin position="174"/>
        <end position="290"/>
    </location>
</feature>
<organism evidence="11 12">
    <name type="scientific">Aromatoleum diolicum</name>
    <dbReference type="NCBI Taxonomy" id="75796"/>
    <lineage>
        <taxon>Bacteria</taxon>
        <taxon>Pseudomonadati</taxon>
        <taxon>Pseudomonadota</taxon>
        <taxon>Betaproteobacteria</taxon>
        <taxon>Rhodocyclales</taxon>
        <taxon>Rhodocyclaceae</taxon>
        <taxon>Aromatoleum</taxon>
    </lineage>
</organism>
<evidence type="ECO:0000256" key="8">
    <source>
        <dbReference type="SAM" id="Phobius"/>
    </source>
</evidence>
<keyword evidence="12" id="KW-1185">Reference proteome</keyword>
<evidence type="ECO:0000259" key="9">
    <source>
        <dbReference type="Pfam" id="PF01551"/>
    </source>
</evidence>
<comment type="subcellular location">
    <subcellularLocation>
        <location evidence="2">Cell envelope</location>
    </subcellularLocation>
</comment>
<evidence type="ECO:0000256" key="6">
    <source>
        <dbReference type="ARBA" id="ARBA00022833"/>
    </source>
</evidence>
<protein>
    <submittedName>
        <fullName evidence="11">Peptidoglycan DD-metalloendopeptidase family protein</fullName>
    </submittedName>
</protein>
<keyword evidence="8" id="KW-0472">Membrane</keyword>
<dbReference type="CDD" id="cd12797">
    <property type="entry name" value="M23_peptidase"/>
    <property type="match status" value="1"/>
</dbReference>
<dbReference type="InterPro" id="IPR011055">
    <property type="entry name" value="Dup_hybrid_motif"/>
</dbReference>
<sequence length="441" mass="48207">MQARKVRILAELSDQLPSSRRRGWVLGAVVSASMLGVVAATAVVPGDAPMPFPAESVIEQLGPVKVETVEQRDLPFVSDERVLPGDTIHTIFRRIGVSDQEALDFLNQTEGMQAQRQLRAGRSLFAVVNADGRLVSLSLPVSGGDTRFTIERTTEGFRARAENPAAIETHVEMRSGTIRQTLFGATDAAGIPDSVATKLAEIFGTEIDFSSDLRRGDEFRVVYETIHNQGIATRAGRILAAEFVNQGKSHTVVLHRDADGSDTYYTPDGRGLNQAFLRYPLEFSRISSNFGRRLHPVHKSWRAHNGTDFAAPTGTPVKAASNGTVEYVGSQRGYGNIVVLQHRDRYETAYAHLNGFVSGLRKGERVRQGDVIGYVGSTGWSTGAHLHFEIRVNGVAEDPMKIALPSAQPLEKQALATFKRETGAMFQRLALLSRTDVAKID</sequence>
<proteinExistence type="predicted"/>
<dbReference type="EMBL" id="WTVQ01000034">
    <property type="protein sequence ID" value="NMG76510.1"/>
    <property type="molecule type" value="Genomic_DNA"/>
</dbReference>
<feature type="transmembrane region" description="Helical" evidence="8">
    <location>
        <begin position="24"/>
        <end position="44"/>
    </location>
</feature>
<gene>
    <name evidence="11" type="ORF">GPA25_17255</name>
</gene>
<evidence type="ECO:0000256" key="7">
    <source>
        <dbReference type="ARBA" id="ARBA00023049"/>
    </source>
</evidence>
<dbReference type="SUPFAM" id="SSF51261">
    <property type="entry name" value="Duplicated hybrid motif"/>
    <property type="match status" value="1"/>
</dbReference>
<reference evidence="11 12" key="1">
    <citation type="submission" date="2019-12" db="EMBL/GenBank/DDBJ databases">
        <title>Comparative genomics gives insights into the taxonomy of the Azoarcus-Aromatoleum group and reveals separate origins of nif in the plant-associated Azoarcus and non-plant-associated Aromatoleum sub-groups.</title>
        <authorList>
            <person name="Lafos M."/>
            <person name="Maluk M."/>
            <person name="Batista M."/>
            <person name="Junghare M."/>
            <person name="Carmona M."/>
            <person name="Faoro H."/>
            <person name="Cruz L.M."/>
            <person name="Battistoni F."/>
            <person name="De Souza E."/>
            <person name="Pedrosa F."/>
            <person name="Chen W.-M."/>
            <person name="Poole P.S."/>
            <person name="Dixon R.A."/>
            <person name="James E.K."/>
        </authorList>
    </citation>
    <scope>NUCLEOTIDE SEQUENCE [LARGE SCALE GENOMIC DNA]</scope>
    <source>
        <strain evidence="11 12">22Lin</strain>
    </source>
</reference>